<evidence type="ECO:0000313" key="1">
    <source>
        <dbReference type="EMBL" id="PWK18899.1"/>
    </source>
</evidence>
<dbReference type="AlphaFoldDB" id="A0A316DP18"/>
<sequence>MKVKKTQLEEFKSLKEFTKKQFLENQSEDLLVSEKEQQDELMKLTNGLRYEQFFFIVNVSDFNIVYAKGLEEIGYHSDTFDMMQYVQAIPSPGILQLMSLMWRKIFEFNIEAKTLLAFLKPKFIVQLPFKNSQGELMLVKRTISPFQFTSDGKLLQYLSEFTVIKKGFNNEAPEPRFTDIPPDLVDKYNVFINRAFIWENSPFSPKEMIILQAYASDTENKSLDEFAKVTEVTASTLKFYNKEIINKAKDYFGEHYTFSTAKEVAHFLKRCGVLN</sequence>
<organism evidence="1 2">
    <name type="scientific">Arcicella aurantiaca</name>
    <dbReference type="NCBI Taxonomy" id="591202"/>
    <lineage>
        <taxon>Bacteria</taxon>
        <taxon>Pseudomonadati</taxon>
        <taxon>Bacteroidota</taxon>
        <taxon>Cytophagia</taxon>
        <taxon>Cytophagales</taxon>
        <taxon>Flectobacillaceae</taxon>
        <taxon>Arcicella</taxon>
    </lineage>
</organism>
<reference evidence="1 2" key="1">
    <citation type="submission" date="2018-05" db="EMBL/GenBank/DDBJ databases">
        <title>Genomic Encyclopedia of Archaeal and Bacterial Type Strains, Phase II (KMG-II): from individual species to whole genera.</title>
        <authorList>
            <person name="Goeker M."/>
        </authorList>
    </citation>
    <scope>NUCLEOTIDE SEQUENCE [LARGE SCALE GENOMIC DNA]</scope>
    <source>
        <strain evidence="1 2">DSM 22214</strain>
    </source>
</reference>
<gene>
    <name evidence="1" type="ORF">LV89_04034</name>
</gene>
<keyword evidence="2" id="KW-1185">Reference proteome</keyword>
<dbReference type="EMBL" id="QGGO01000028">
    <property type="protein sequence ID" value="PWK18899.1"/>
    <property type="molecule type" value="Genomic_DNA"/>
</dbReference>
<comment type="caution">
    <text evidence="1">The sequence shown here is derived from an EMBL/GenBank/DDBJ whole genome shotgun (WGS) entry which is preliminary data.</text>
</comment>
<proteinExistence type="predicted"/>
<dbReference type="OrthoDB" id="964130at2"/>
<dbReference type="RefSeq" id="WP_109744695.1">
    <property type="nucleotide sequence ID" value="NZ_QGGO01000028.1"/>
</dbReference>
<name>A0A316DP18_9BACT</name>
<dbReference type="Proteomes" id="UP000245489">
    <property type="component" value="Unassembled WGS sequence"/>
</dbReference>
<evidence type="ECO:0000313" key="2">
    <source>
        <dbReference type="Proteomes" id="UP000245489"/>
    </source>
</evidence>
<protein>
    <submittedName>
        <fullName evidence="1">Uncharacterized protein</fullName>
    </submittedName>
</protein>
<accession>A0A316DP18</accession>